<protein>
    <submittedName>
        <fullName evidence="2">GNAT family N-acetyltransferase</fullName>
    </submittedName>
</protein>
<dbReference type="SUPFAM" id="SSF55729">
    <property type="entry name" value="Acyl-CoA N-acyltransferases (Nat)"/>
    <property type="match status" value="1"/>
</dbReference>
<dbReference type="Proteomes" id="UP000574276">
    <property type="component" value="Unassembled WGS sequence"/>
</dbReference>
<dbReference type="Pfam" id="PF13302">
    <property type="entry name" value="Acetyltransf_3"/>
    <property type="match status" value="1"/>
</dbReference>
<reference evidence="2 3" key="1">
    <citation type="submission" date="2020-07" db="EMBL/GenBank/DDBJ databases">
        <title>Characterization and genome sequencing of isolate MD1, a novel member within the family Lachnospiraceae.</title>
        <authorList>
            <person name="Rettenmaier R."/>
            <person name="Di Bello L."/>
            <person name="Zinser C."/>
            <person name="Scheitz K."/>
            <person name="Liebl W."/>
            <person name="Zverlov V."/>
        </authorList>
    </citation>
    <scope>NUCLEOTIDE SEQUENCE [LARGE SCALE GENOMIC DNA]</scope>
    <source>
        <strain evidence="2 3">MD1</strain>
    </source>
</reference>
<comment type="caution">
    <text evidence="2">The sequence shown here is derived from an EMBL/GenBank/DDBJ whole genome shotgun (WGS) entry which is preliminary data.</text>
</comment>
<dbReference type="PROSITE" id="PS51186">
    <property type="entry name" value="GNAT"/>
    <property type="match status" value="1"/>
</dbReference>
<dbReference type="InterPro" id="IPR000182">
    <property type="entry name" value="GNAT_dom"/>
</dbReference>
<dbReference type="EMBL" id="JACEGA010000001">
    <property type="protein sequence ID" value="MBB2184355.1"/>
    <property type="molecule type" value="Genomic_DNA"/>
</dbReference>
<dbReference type="PANTHER" id="PTHR43792:SF1">
    <property type="entry name" value="N-ACETYLTRANSFERASE DOMAIN-CONTAINING PROTEIN"/>
    <property type="match status" value="1"/>
</dbReference>
<name>A0A839K372_9FIRM</name>
<dbReference type="AlphaFoldDB" id="A0A839K372"/>
<evidence type="ECO:0000313" key="3">
    <source>
        <dbReference type="Proteomes" id="UP000574276"/>
    </source>
</evidence>
<keyword evidence="2" id="KW-0808">Transferase</keyword>
<gene>
    <name evidence="2" type="ORF">H0486_15850</name>
</gene>
<proteinExistence type="predicted"/>
<dbReference type="GO" id="GO:0016747">
    <property type="term" value="F:acyltransferase activity, transferring groups other than amino-acyl groups"/>
    <property type="evidence" value="ECO:0007669"/>
    <property type="project" value="InterPro"/>
</dbReference>
<dbReference type="Gene3D" id="3.40.630.30">
    <property type="match status" value="1"/>
</dbReference>
<feature type="domain" description="N-acetyltransferase" evidence="1">
    <location>
        <begin position="9"/>
        <end position="175"/>
    </location>
</feature>
<accession>A0A839K372</accession>
<keyword evidence="3" id="KW-1185">Reference proteome</keyword>
<dbReference type="RefSeq" id="WP_228353935.1">
    <property type="nucleotide sequence ID" value="NZ_JACEGA010000001.1"/>
</dbReference>
<organism evidence="2 3">
    <name type="scientific">Variimorphobacter saccharofermentans</name>
    <dbReference type="NCBI Taxonomy" id="2755051"/>
    <lineage>
        <taxon>Bacteria</taxon>
        <taxon>Bacillati</taxon>
        <taxon>Bacillota</taxon>
        <taxon>Clostridia</taxon>
        <taxon>Lachnospirales</taxon>
        <taxon>Lachnospiraceae</taxon>
        <taxon>Variimorphobacter</taxon>
    </lineage>
</organism>
<dbReference type="PANTHER" id="PTHR43792">
    <property type="entry name" value="GNAT FAMILY, PUTATIVE (AFU_ORTHOLOGUE AFUA_3G00765)-RELATED-RELATED"/>
    <property type="match status" value="1"/>
</dbReference>
<dbReference type="CDD" id="cd04301">
    <property type="entry name" value="NAT_SF"/>
    <property type="match status" value="1"/>
</dbReference>
<evidence type="ECO:0000313" key="2">
    <source>
        <dbReference type="EMBL" id="MBB2184355.1"/>
    </source>
</evidence>
<sequence length="182" mass="21878">MNRFETERLIIRRFTAEDWRDLHEYLSDESVVEYEPYYPFTEEESKQEAVNRANNEAFWAVCLKENGKLIGNIYFAQEGPSEFRTWEIGYVFNPKYYGKGYATEACRRILIWAFEDLGAHRIIGHCNPKNEASWKLLERLSMRREGHARKPVFFKYDSQQQPIWHDAYEYAILEEEWNALKQ</sequence>
<dbReference type="InterPro" id="IPR051531">
    <property type="entry name" value="N-acetyltransferase"/>
</dbReference>
<dbReference type="InterPro" id="IPR016181">
    <property type="entry name" value="Acyl_CoA_acyltransferase"/>
</dbReference>
<evidence type="ECO:0000259" key="1">
    <source>
        <dbReference type="PROSITE" id="PS51186"/>
    </source>
</evidence>